<dbReference type="SUPFAM" id="SSF51445">
    <property type="entry name" value="(Trans)glycosidases"/>
    <property type="match status" value="1"/>
</dbReference>
<dbReference type="FunFam" id="1.20.58.1040:FF:000002">
    <property type="entry name" value="Glucan endo-1,3-beta-glucosidase 8"/>
    <property type="match status" value="1"/>
</dbReference>
<evidence type="ECO:0000256" key="5">
    <source>
        <dbReference type="ARBA" id="ARBA00022801"/>
    </source>
</evidence>
<dbReference type="PANTHER" id="PTHR32227">
    <property type="entry name" value="GLUCAN ENDO-1,3-BETA-GLUCOSIDASE BG1-RELATED-RELATED"/>
    <property type="match status" value="1"/>
</dbReference>
<evidence type="ECO:0000256" key="9">
    <source>
        <dbReference type="ARBA" id="ARBA00033417"/>
    </source>
</evidence>
<evidence type="ECO:0000256" key="6">
    <source>
        <dbReference type="ARBA" id="ARBA00023157"/>
    </source>
</evidence>
<dbReference type="EC" id="3.2.1.39" evidence="3"/>
<dbReference type="Proteomes" id="UP000467840">
    <property type="component" value="Chromosome 12"/>
</dbReference>
<dbReference type="InterPro" id="IPR044965">
    <property type="entry name" value="Glyco_hydro_17_plant"/>
</dbReference>
<keyword evidence="5" id="KW-0378">Hydrolase</keyword>
<keyword evidence="11" id="KW-0812">Transmembrane</keyword>
<dbReference type="EMBL" id="JAAGAX010000018">
    <property type="protein sequence ID" value="KAF2284291.1"/>
    <property type="molecule type" value="Genomic_DNA"/>
</dbReference>
<evidence type="ECO:0000256" key="8">
    <source>
        <dbReference type="ARBA" id="ARBA00033335"/>
    </source>
</evidence>
<evidence type="ECO:0000256" key="11">
    <source>
        <dbReference type="SAM" id="Phobius"/>
    </source>
</evidence>
<dbReference type="InterPro" id="IPR000490">
    <property type="entry name" value="Glyco_hydro_17"/>
</dbReference>
<evidence type="ECO:0000256" key="3">
    <source>
        <dbReference type="ARBA" id="ARBA00012780"/>
    </source>
</evidence>
<keyword evidence="15" id="KW-1185">Reference proteome</keyword>
<feature type="chain" id="PRO_5025340468" description="glucan endo-1,3-beta-D-glucosidase" evidence="12">
    <location>
        <begin position="26"/>
        <end position="387"/>
    </location>
</feature>
<evidence type="ECO:0000256" key="7">
    <source>
        <dbReference type="ARBA" id="ARBA00023295"/>
    </source>
</evidence>
<dbReference type="SMART" id="SM00768">
    <property type="entry name" value="X8"/>
    <property type="match status" value="1"/>
</dbReference>
<dbReference type="Gene3D" id="3.20.20.80">
    <property type="entry name" value="Glycosidases"/>
    <property type="match status" value="2"/>
</dbReference>
<dbReference type="Gene3D" id="1.20.58.1040">
    <property type="match status" value="1"/>
</dbReference>
<proteinExistence type="inferred from homology"/>
<keyword evidence="6" id="KW-1015">Disulfide bond</keyword>
<evidence type="ECO:0000313" key="14">
    <source>
        <dbReference type="EMBL" id="KAF2284291.1"/>
    </source>
</evidence>
<dbReference type="AlphaFoldDB" id="A0A6A6K670"/>
<accession>A0A6A6K670</accession>
<evidence type="ECO:0000256" key="2">
    <source>
        <dbReference type="ARBA" id="ARBA00008773"/>
    </source>
</evidence>
<evidence type="ECO:0000259" key="13">
    <source>
        <dbReference type="SMART" id="SM00768"/>
    </source>
</evidence>
<keyword evidence="11" id="KW-0472">Membrane</keyword>
<comment type="caution">
    <text evidence="14">The sequence shown here is derived from an EMBL/GenBank/DDBJ whole genome shotgun (WGS) entry which is preliminary data.</text>
</comment>
<dbReference type="Pfam" id="PF07983">
    <property type="entry name" value="X8"/>
    <property type="match status" value="1"/>
</dbReference>
<dbReference type="GO" id="GO:0042973">
    <property type="term" value="F:glucan endo-1,3-beta-D-glucosidase activity"/>
    <property type="evidence" value="ECO:0007669"/>
    <property type="project" value="UniProtKB-EC"/>
</dbReference>
<evidence type="ECO:0000256" key="4">
    <source>
        <dbReference type="ARBA" id="ARBA00022729"/>
    </source>
</evidence>
<organism evidence="14 15">
    <name type="scientific">Hevea brasiliensis</name>
    <name type="common">Para rubber tree</name>
    <name type="synonym">Siphonia brasiliensis</name>
    <dbReference type="NCBI Taxonomy" id="3981"/>
    <lineage>
        <taxon>Eukaryota</taxon>
        <taxon>Viridiplantae</taxon>
        <taxon>Streptophyta</taxon>
        <taxon>Embryophyta</taxon>
        <taxon>Tracheophyta</taxon>
        <taxon>Spermatophyta</taxon>
        <taxon>Magnoliopsida</taxon>
        <taxon>eudicotyledons</taxon>
        <taxon>Gunneridae</taxon>
        <taxon>Pentapetalae</taxon>
        <taxon>rosids</taxon>
        <taxon>fabids</taxon>
        <taxon>Malpighiales</taxon>
        <taxon>Euphorbiaceae</taxon>
        <taxon>Crotonoideae</taxon>
        <taxon>Micrandreae</taxon>
        <taxon>Hevea</taxon>
    </lineage>
</organism>
<dbReference type="InterPro" id="IPR017853">
    <property type="entry name" value="GH"/>
</dbReference>
<feature type="signal peptide" evidence="12">
    <location>
        <begin position="1"/>
        <end position="25"/>
    </location>
</feature>
<keyword evidence="11" id="KW-1133">Transmembrane helix</keyword>
<evidence type="ECO:0000256" key="1">
    <source>
        <dbReference type="ARBA" id="ARBA00000382"/>
    </source>
</evidence>
<reference evidence="14 15" key="1">
    <citation type="journal article" date="2020" name="Mol. Plant">
        <title>The Chromosome-Based Rubber Tree Genome Provides New Insights into Spurge Genome Evolution and Rubber Biosynthesis.</title>
        <authorList>
            <person name="Liu J."/>
            <person name="Shi C."/>
            <person name="Shi C.C."/>
            <person name="Li W."/>
            <person name="Zhang Q.J."/>
            <person name="Zhang Y."/>
            <person name="Li K."/>
            <person name="Lu H.F."/>
            <person name="Shi C."/>
            <person name="Zhu S.T."/>
            <person name="Xiao Z.Y."/>
            <person name="Nan H."/>
            <person name="Yue Y."/>
            <person name="Zhu X.G."/>
            <person name="Wu Y."/>
            <person name="Hong X.N."/>
            <person name="Fan G.Y."/>
            <person name="Tong Y."/>
            <person name="Zhang D."/>
            <person name="Mao C.L."/>
            <person name="Liu Y.L."/>
            <person name="Hao S.J."/>
            <person name="Liu W.Q."/>
            <person name="Lv M.Q."/>
            <person name="Zhang H.B."/>
            <person name="Liu Y."/>
            <person name="Hu-Tang G.R."/>
            <person name="Wang J.P."/>
            <person name="Wang J.H."/>
            <person name="Sun Y.H."/>
            <person name="Ni S.B."/>
            <person name="Chen W.B."/>
            <person name="Zhang X.C."/>
            <person name="Jiao Y.N."/>
            <person name="Eichler E.E."/>
            <person name="Li G.H."/>
            <person name="Liu X."/>
            <person name="Gao L.Z."/>
        </authorList>
    </citation>
    <scope>NUCLEOTIDE SEQUENCE [LARGE SCALE GENOMIC DNA]</scope>
    <source>
        <strain evidence="15">cv. GT1</strain>
        <tissue evidence="14">Leaf</tissue>
    </source>
</reference>
<evidence type="ECO:0000313" key="15">
    <source>
        <dbReference type="Proteomes" id="UP000467840"/>
    </source>
</evidence>
<feature type="domain" description="X8" evidence="13">
    <location>
        <begin position="273"/>
        <end position="356"/>
    </location>
</feature>
<keyword evidence="4 12" id="KW-0732">Signal</keyword>
<comment type="similarity">
    <text evidence="2 10">Belongs to the glycosyl hydrolase 17 family.</text>
</comment>
<feature type="transmembrane region" description="Helical" evidence="11">
    <location>
        <begin position="369"/>
        <end position="386"/>
    </location>
</feature>
<dbReference type="GO" id="GO:0005975">
    <property type="term" value="P:carbohydrate metabolic process"/>
    <property type="evidence" value="ECO:0007669"/>
    <property type="project" value="InterPro"/>
</dbReference>
<evidence type="ECO:0000256" key="12">
    <source>
        <dbReference type="SAM" id="SignalP"/>
    </source>
</evidence>
<name>A0A6A6K670_HEVBR</name>
<gene>
    <name evidence="14" type="ORF">GH714_020261</name>
</gene>
<keyword evidence="7" id="KW-0326">Glycosidase</keyword>
<protein>
    <recommendedName>
        <fullName evidence="3">glucan endo-1,3-beta-D-glucosidase</fullName>
        <ecNumber evidence="3">3.2.1.39</ecNumber>
    </recommendedName>
    <alternativeName>
        <fullName evidence="8">(1-&gt;3)-beta-glucan endohydrolase</fullName>
    </alternativeName>
    <alternativeName>
        <fullName evidence="9">Beta-1,3-endoglucanase</fullName>
    </alternativeName>
</protein>
<dbReference type="InterPro" id="IPR012946">
    <property type="entry name" value="X8"/>
</dbReference>
<evidence type="ECO:0000256" key="10">
    <source>
        <dbReference type="RuleBase" id="RU004335"/>
    </source>
</evidence>
<sequence>MTMNRACNFMLWSLCMLNIIQVAVSDVGVNWGSMASHPLPPDIAVKMLKDNGITKVKLFDADSWTLNSLAGSNIEVMVGIPNNMLDYISDSYDNAKDWVKENITSHLKDFGDKRGVDIRYVSVGNEPFLEAYEGKYDESTFPALQNIQKALDEVGVGDKIKASVALNADVYDGNKPSDDGAQYATTMYAQKFYDGLLKKLAEKKGTPLRPGILNVYLFSLLDEDVKSILPGFFERHWGLFRYDGQAKFPMDLSGQGNDKMLIAAKGVQYMQKQWCVLNDEVRDESLIPSALSYACYHSDCTSLTHGSSCGNLDLRGNASYAFNMYFQMNSQDVEACDFNGLGTIVTRNASRGTCLFPVQIVSQGERVNLAYGVTIFVGFVLSFFMFM</sequence>
<dbReference type="Pfam" id="PF00332">
    <property type="entry name" value="Glyco_hydro_17"/>
    <property type="match status" value="1"/>
</dbReference>
<comment type="catalytic activity">
    <reaction evidence="1">
        <text>Hydrolysis of (1-&gt;3)-beta-D-glucosidic linkages in (1-&gt;3)-beta-D-glucans.</text>
        <dbReference type="EC" id="3.2.1.39"/>
    </reaction>
</comment>